<reference evidence="4" key="1">
    <citation type="submission" date="2019-09" db="EMBL/GenBank/DDBJ databases">
        <title>Characterisation of the sponge microbiome using genome-centric metagenomics.</title>
        <authorList>
            <person name="Engelberts J.P."/>
            <person name="Robbins S.J."/>
            <person name="De Goeij J.M."/>
            <person name="Aranda M."/>
            <person name="Bell S.C."/>
            <person name="Webster N.S."/>
        </authorList>
    </citation>
    <scope>NUCLEOTIDE SEQUENCE</scope>
    <source>
        <strain evidence="4">SB0664_bin_43</strain>
    </source>
</reference>
<dbReference type="InterPro" id="IPR014795">
    <property type="entry name" value="TacA_1-like"/>
</dbReference>
<dbReference type="Pfam" id="PF08681">
    <property type="entry name" value="TacA1"/>
    <property type="match status" value="1"/>
</dbReference>
<dbReference type="SUPFAM" id="SSF47598">
    <property type="entry name" value="Ribbon-helix-helix"/>
    <property type="match status" value="1"/>
</dbReference>
<sequence length="102" mass="10953">MLDLKLLGQSGEKQTRTTQVRHGDSLSALIDRATTALGVKRSVFLRNAIAKEAQRVIDGSSRHVLTADDASRFAAALDKPPAPTPRALKAAASYRRRVASAD</sequence>
<organism evidence="4">
    <name type="scientific">Boseongicola sp. SB0664_bin_43</name>
    <dbReference type="NCBI Taxonomy" id="2604844"/>
    <lineage>
        <taxon>Bacteria</taxon>
        <taxon>Pseudomonadati</taxon>
        <taxon>Pseudomonadota</taxon>
        <taxon>Alphaproteobacteria</taxon>
        <taxon>Rhodobacterales</taxon>
        <taxon>Paracoccaceae</taxon>
        <taxon>Boseongicola</taxon>
    </lineage>
</organism>
<dbReference type="EMBL" id="VXRY01000286">
    <property type="protein sequence ID" value="MXY33854.1"/>
    <property type="molecule type" value="Genomic_DNA"/>
</dbReference>
<comment type="similarity">
    <text evidence="2">Belongs to the TacA antitoxin family.</text>
</comment>
<dbReference type="Gene3D" id="1.20.5.780">
    <property type="entry name" value="Single helix bin"/>
    <property type="match status" value="1"/>
</dbReference>
<proteinExistence type="inferred from homology"/>
<evidence type="ECO:0000256" key="3">
    <source>
        <dbReference type="SAM" id="MobiDB-lite"/>
    </source>
</evidence>
<dbReference type="GO" id="GO:0006355">
    <property type="term" value="P:regulation of DNA-templated transcription"/>
    <property type="evidence" value="ECO:0007669"/>
    <property type="project" value="InterPro"/>
</dbReference>
<comment type="caution">
    <text evidence="4">The sequence shown here is derived from an EMBL/GenBank/DDBJ whole genome shotgun (WGS) entry which is preliminary data.</text>
</comment>
<dbReference type="AlphaFoldDB" id="A0A6B0XYQ1"/>
<evidence type="ECO:0000256" key="1">
    <source>
        <dbReference type="ARBA" id="ARBA00022649"/>
    </source>
</evidence>
<keyword evidence="1" id="KW-1277">Toxin-antitoxin system</keyword>
<gene>
    <name evidence="4" type="ORF">F4Y60_07145</name>
</gene>
<dbReference type="InterPro" id="IPR010985">
    <property type="entry name" value="Ribbon_hlx_hlx"/>
</dbReference>
<evidence type="ECO:0000313" key="4">
    <source>
        <dbReference type="EMBL" id="MXY33854.1"/>
    </source>
</evidence>
<feature type="region of interest" description="Disordered" evidence="3">
    <location>
        <begin position="1"/>
        <end position="20"/>
    </location>
</feature>
<evidence type="ECO:0000256" key="2">
    <source>
        <dbReference type="ARBA" id="ARBA00049988"/>
    </source>
</evidence>
<accession>A0A6B0XYQ1</accession>
<protein>
    <submittedName>
        <fullName evidence="4">DUF1778 domain-containing protein</fullName>
    </submittedName>
</protein>
<name>A0A6B0XYQ1_9RHOB</name>